<dbReference type="Proteomes" id="UP001153050">
    <property type="component" value="Unassembled WGS sequence"/>
</dbReference>
<keyword evidence="3" id="KW-1185">Reference proteome</keyword>
<dbReference type="SUPFAM" id="SSF53335">
    <property type="entry name" value="S-adenosyl-L-methionine-dependent methyltransferases"/>
    <property type="match status" value="1"/>
</dbReference>
<gene>
    <name evidence="2" type="ORF">MES5069_440007</name>
</gene>
<evidence type="ECO:0000313" key="3">
    <source>
        <dbReference type="Proteomes" id="UP001153050"/>
    </source>
</evidence>
<comment type="caution">
    <text evidence="2">The sequence shown here is derived from an EMBL/GenBank/DDBJ whole genome shotgun (WGS) entry which is preliminary data.</text>
</comment>
<sequence>MGQTHEKTEAVSEYLSKLEVHEEWKRAYHTKANERFYELAFDFIAAELVASGSGVLDVGCGPGFHAIRLAKRGFKVLACDFSPPILERARQNVRASGLEGKITIVREDITNLSVAEGSQNNILCWGVLMHIPDLKAAVAELSRVLKPGGTLVVAENNSASIQSLALRTLRKLRKRTPPRRAPEGFEYWQERTSGTLLTREVDISWLVSEFAAAKLVLRRRIAGQFTEAYVKAPRGFDVPIHLFNGLWFRYIRSPGPAGGNVLIFEKPKSTT</sequence>
<dbReference type="EMBL" id="CAKXZT010000140">
    <property type="protein sequence ID" value="CAH2404629.1"/>
    <property type="molecule type" value="Genomic_DNA"/>
</dbReference>
<accession>A0ABN8K7T0</accession>
<dbReference type="CDD" id="cd02440">
    <property type="entry name" value="AdoMet_MTases"/>
    <property type="match status" value="1"/>
</dbReference>
<dbReference type="Pfam" id="PF13649">
    <property type="entry name" value="Methyltransf_25"/>
    <property type="match status" value="1"/>
</dbReference>
<organism evidence="2 3">
    <name type="scientific">Mesorhizobium escarrei</name>
    <dbReference type="NCBI Taxonomy" id="666018"/>
    <lineage>
        <taxon>Bacteria</taxon>
        <taxon>Pseudomonadati</taxon>
        <taxon>Pseudomonadota</taxon>
        <taxon>Alphaproteobacteria</taxon>
        <taxon>Hyphomicrobiales</taxon>
        <taxon>Phyllobacteriaceae</taxon>
        <taxon>Mesorhizobium</taxon>
    </lineage>
</organism>
<dbReference type="InterPro" id="IPR029063">
    <property type="entry name" value="SAM-dependent_MTases_sf"/>
</dbReference>
<dbReference type="Gene3D" id="3.40.50.150">
    <property type="entry name" value="Vaccinia Virus protein VP39"/>
    <property type="match status" value="1"/>
</dbReference>
<reference evidence="2 3" key="1">
    <citation type="submission" date="2022-03" db="EMBL/GenBank/DDBJ databases">
        <authorList>
            <person name="Brunel B."/>
        </authorList>
    </citation>
    <scope>NUCLEOTIDE SEQUENCE [LARGE SCALE GENOMIC DNA]</scope>
    <source>
        <strain evidence="2">STM5069sample</strain>
    </source>
</reference>
<evidence type="ECO:0000259" key="1">
    <source>
        <dbReference type="Pfam" id="PF13649"/>
    </source>
</evidence>
<evidence type="ECO:0000313" key="2">
    <source>
        <dbReference type="EMBL" id="CAH2404629.1"/>
    </source>
</evidence>
<dbReference type="PANTHER" id="PTHR43591">
    <property type="entry name" value="METHYLTRANSFERASE"/>
    <property type="match status" value="1"/>
</dbReference>
<feature type="domain" description="Methyltransferase" evidence="1">
    <location>
        <begin position="55"/>
        <end position="149"/>
    </location>
</feature>
<protein>
    <submittedName>
        <fullName evidence="2">Methyltransf_11 domain-containing protein</fullName>
    </submittedName>
</protein>
<dbReference type="InterPro" id="IPR041698">
    <property type="entry name" value="Methyltransf_25"/>
</dbReference>
<dbReference type="RefSeq" id="WP_254020077.1">
    <property type="nucleotide sequence ID" value="NZ_CAKXZT010000140.1"/>
</dbReference>
<name>A0ABN8K7T0_9HYPH</name>
<proteinExistence type="predicted"/>